<gene>
    <name evidence="1" type="ORF">DWV00_08805</name>
</gene>
<organism evidence="1 2">
    <name type="scientific">Trinickia dinghuensis</name>
    <dbReference type="NCBI Taxonomy" id="2291023"/>
    <lineage>
        <taxon>Bacteria</taxon>
        <taxon>Pseudomonadati</taxon>
        <taxon>Pseudomonadota</taxon>
        <taxon>Betaproteobacteria</taxon>
        <taxon>Burkholderiales</taxon>
        <taxon>Burkholderiaceae</taxon>
        <taxon>Trinickia</taxon>
    </lineage>
</organism>
<protein>
    <submittedName>
        <fullName evidence="1">Uncharacterized protein</fullName>
    </submittedName>
</protein>
<accession>A0A3D8K2Y1</accession>
<reference evidence="1 2" key="1">
    <citation type="submission" date="2018-08" db="EMBL/GenBank/DDBJ databases">
        <title>Paraburkholderia sp. DHOM06 isolated from forest soil.</title>
        <authorList>
            <person name="Gao Z.-H."/>
            <person name="Qiu L.-H."/>
        </authorList>
    </citation>
    <scope>NUCLEOTIDE SEQUENCE [LARGE SCALE GENOMIC DNA]</scope>
    <source>
        <strain evidence="1 2">DHOM06</strain>
    </source>
</reference>
<dbReference type="OrthoDB" id="9099621at2"/>
<dbReference type="RefSeq" id="WP_115533187.1">
    <property type="nucleotide sequence ID" value="NZ_QRGA01000005.1"/>
</dbReference>
<sequence>MQLTFVLPRDYRRHGVLQQECAVSTVELDVHELVMVSAARMRWRGRRRKEFCAAKVAAYVWLPDWISAAPDTRVDMLGRVLLDVPRAFNRRRLPEFPHGCTRLEWVGEWRPVSADA</sequence>
<evidence type="ECO:0000313" key="1">
    <source>
        <dbReference type="EMBL" id="RDU99214.1"/>
    </source>
</evidence>
<name>A0A3D8K2Y1_9BURK</name>
<dbReference type="Proteomes" id="UP000256838">
    <property type="component" value="Unassembled WGS sequence"/>
</dbReference>
<comment type="caution">
    <text evidence="1">The sequence shown here is derived from an EMBL/GenBank/DDBJ whole genome shotgun (WGS) entry which is preliminary data.</text>
</comment>
<dbReference type="EMBL" id="QRGA01000005">
    <property type="protein sequence ID" value="RDU99214.1"/>
    <property type="molecule type" value="Genomic_DNA"/>
</dbReference>
<keyword evidence="2" id="KW-1185">Reference proteome</keyword>
<proteinExistence type="predicted"/>
<dbReference type="AlphaFoldDB" id="A0A3D8K2Y1"/>
<evidence type="ECO:0000313" key="2">
    <source>
        <dbReference type="Proteomes" id="UP000256838"/>
    </source>
</evidence>